<protein>
    <submittedName>
        <fullName evidence="2">Uncharacterized protein</fullName>
    </submittedName>
</protein>
<keyword evidence="1" id="KW-1133">Transmembrane helix</keyword>
<reference evidence="2" key="1">
    <citation type="submission" date="2024-03" db="EMBL/GenBank/DDBJ databases">
        <title>Diverse circular DNA viruses in blood, oral, and fecal samples of captive lemurs.</title>
        <authorList>
            <person name="Paietta E.N."/>
            <person name="Kraberger S."/>
            <person name="Lund M.C."/>
            <person name="Custer J.M."/>
            <person name="Vargas K.M."/>
            <person name="Ehmke E.E."/>
            <person name="Yoder A.D."/>
            <person name="Varsani A."/>
        </authorList>
    </citation>
    <scope>NUCLEOTIDE SEQUENCE</scope>
    <source>
        <strain evidence="2">Duke_28FS_21</strain>
    </source>
</reference>
<evidence type="ECO:0000256" key="1">
    <source>
        <dbReference type="SAM" id="Phobius"/>
    </source>
</evidence>
<name>A0AAU8B5R3_9VIRU</name>
<proteinExistence type="predicted"/>
<feature type="transmembrane region" description="Helical" evidence="1">
    <location>
        <begin position="18"/>
        <end position="43"/>
    </location>
</feature>
<keyword evidence="1" id="KW-0472">Membrane</keyword>
<keyword evidence="1" id="KW-0812">Transmembrane</keyword>
<accession>A0AAU8B5R3</accession>
<evidence type="ECO:0000313" key="2">
    <source>
        <dbReference type="EMBL" id="XCD07657.1"/>
    </source>
</evidence>
<dbReference type="EMBL" id="PP511793">
    <property type="protein sequence ID" value="XCD07657.1"/>
    <property type="molecule type" value="Genomic_DNA"/>
</dbReference>
<organism evidence="2">
    <name type="scientific">Dulem virus 59</name>
    <dbReference type="NCBI Taxonomy" id="3145770"/>
    <lineage>
        <taxon>Viruses</taxon>
        <taxon>Monodnaviria</taxon>
        <taxon>Loebvirae</taxon>
        <taxon>Hofneiviricota</taxon>
        <taxon>Faserviricetes</taxon>
        <taxon>Tubulavirales</taxon>
        <taxon>Inoviridae</taxon>
        <taxon>Inovirus</taxon>
    </lineage>
</organism>
<sequence>MYQFCVDFIGQVPEQFQFVYVILTLVLSILFFSVFTSLFYWILKLFEGVR</sequence>